<dbReference type="EMBL" id="VRMN01000002">
    <property type="protein sequence ID" value="KAA8497393.1"/>
    <property type="molecule type" value="Genomic_DNA"/>
</dbReference>
<feature type="transmembrane region" description="Helical" evidence="1">
    <location>
        <begin position="73"/>
        <end position="94"/>
    </location>
</feature>
<accession>A0A5J4Z384</accession>
<reference evidence="3" key="1">
    <citation type="journal article" date="2019" name="Nat. Commun.">
        <title>Expansion of phycobilisome linker gene families in mesophilic red algae.</title>
        <authorList>
            <person name="Lee J."/>
            <person name="Kim D."/>
            <person name="Bhattacharya D."/>
            <person name="Yoon H.S."/>
        </authorList>
    </citation>
    <scope>NUCLEOTIDE SEQUENCE [LARGE SCALE GENOMIC DNA]</scope>
    <source>
        <strain evidence="3">CCMP 1328</strain>
    </source>
</reference>
<comment type="caution">
    <text evidence="2">The sequence shown here is derived from an EMBL/GenBank/DDBJ whole genome shotgun (WGS) entry which is preliminary data.</text>
</comment>
<protein>
    <submittedName>
        <fullName evidence="2">Uncharacterized protein</fullName>
    </submittedName>
</protein>
<keyword evidence="1" id="KW-1133">Transmembrane helix</keyword>
<evidence type="ECO:0000256" key="1">
    <source>
        <dbReference type="SAM" id="Phobius"/>
    </source>
</evidence>
<dbReference type="Proteomes" id="UP000324585">
    <property type="component" value="Unassembled WGS sequence"/>
</dbReference>
<feature type="transmembrane region" description="Helical" evidence="1">
    <location>
        <begin position="387"/>
        <end position="409"/>
    </location>
</feature>
<evidence type="ECO:0000313" key="2">
    <source>
        <dbReference type="EMBL" id="KAA8497393.1"/>
    </source>
</evidence>
<dbReference type="AlphaFoldDB" id="A0A5J4Z384"/>
<feature type="transmembrane region" description="Helical" evidence="1">
    <location>
        <begin position="14"/>
        <end position="35"/>
    </location>
</feature>
<evidence type="ECO:0000313" key="3">
    <source>
        <dbReference type="Proteomes" id="UP000324585"/>
    </source>
</evidence>
<keyword evidence="1" id="KW-0812">Transmembrane</keyword>
<keyword evidence="1" id="KW-0472">Membrane</keyword>
<proteinExistence type="predicted"/>
<keyword evidence="3" id="KW-1185">Reference proteome</keyword>
<name>A0A5J4Z384_PORPP</name>
<organism evidence="2 3">
    <name type="scientific">Porphyridium purpureum</name>
    <name type="common">Red alga</name>
    <name type="synonym">Porphyridium cruentum</name>
    <dbReference type="NCBI Taxonomy" id="35688"/>
    <lineage>
        <taxon>Eukaryota</taxon>
        <taxon>Rhodophyta</taxon>
        <taxon>Bangiophyceae</taxon>
        <taxon>Porphyridiales</taxon>
        <taxon>Porphyridiaceae</taxon>
        <taxon>Porphyridium</taxon>
    </lineage>
</organism>
<gene>
    <name evidence="2" type="ORF">FVE85_1122</name>
</gene>
<sequence>MTVSTGLNVNTFNIIKRIFLEIIPAIMLVSFARIVTDVTEWMIRRNGQKKPTLTDHWVSIFVGLGLFTVNGKLVWHNLLILVVAGGLIAIQVVIQDGYNSVPAFEPVTYNYTRFANLATDLDQTAYLKYLLVTPPFIEPNMNRLAANVSVWYECENAGESVQYISNVRVVNETLTADKDRRVTLGPTLRFDDSNSETCKDDARCRNLNLAAIMSVSGIRRDELQAIQFDATSVLTTEGESEDVRCLIANRQLDTCVVNIICMNSNVIYRVVPAFKLSASGNRTEDVYCSQFAINAMTDGDYLVQHRALYTKHDFQGNWTTLLSLAAYSGKYSGRLTPDQIKMHICGAEDFQRAIALYNTWGNDSIRLDTDEILEGSELIGTVATFEVWALTLNLIIVAVGLISCIFVLLKTIRTHKHAEALDELPVEIRDEPSSSASS</sequence>